<organism evidence="2 4">
    <name type="scientific">Legionella cherrii</name>
    <dbReference type="NCBI Taxonomy" id="28084"/>
    <lineage>
        <taxon>Bacteria</taxon>
        <taxon>Pseudomonadati</taxon>
        <taxon>Pseudomonadota</taxon>
        <taxon>Gammaproteobacteria</taxon>
        <taxon>Legionellales</taxon>
        <taxon>Legionellaceae</taxon>
        <taxon>Legionella</taxon>
    </lineage>
</organism>
<dbReference type="Proteomes" id="UP000277577">
    <property type="component" value="Chromosome"/>
</dbReference>
<reference evidence="3 5" key="2">
    <citation type="submission" date="2018-12" db="EMBL/GenBank/DDBJ databases">
        <authorList>
            <consortium name="Pathogen Informatics"/>
        </authorList>
    </citation>
    <scope>NUCLEOTIDE SEQUENCE [LARGE SCALE GENOMIC DNA]</scope>
    <source>
        <strain evidence="3 5">NCTC11976</strain>
    </source>
</reference>
<dbReference type="Pfam" id="PF13302">
    <property type="entry name" value="Acetyltransf_3"/>
    <property type="match status" value="1"/>
</dbReference>
<dbReference type="EMBL" id="LNXW01000013">
    <property type="protein sequence ID" value="KTC79734.1"/>
    <property type="molecule type" value="Genomic_DNA"/>
</dbReference>
<feature type="domain" description="N-acetyltransferase" evidence="1">
    <location>
        <begin position="10"/>
        <end position="168"/>
    </location>
</feature>
<dbReference type="PATRIC" id="fig|28084.5.peg.1902"/>
<protein>
    <submittedName>
        <fullName evidence="2">GNAT family acetyltransferase</fullName>
    </submittedName>
</protein>
<dbReference type="PROSITE" id="PS51186">
    <property type="entry name" value="GNAT"/>
    <property type="match status" value="1"/>
</dbReference>
<evidence type="ECO:0000313" key="3">
    <source>
        <dbReference type="EMBL" id="VEB37863.1"/>
    </source>
</evidence>
<dbReference type="OrthoDB" id="9801656at2"/>
<dbReference type="SUPFAM" id="SSF55729">
    <property type="entry name" value="Acyl-CoA N-acyltransferases (Nat)"/>
    <property type="match status" value="1"/>
</dbReference>
<dbReference type="InterPro" id="IPR016181">
    <property type="entry name" value="Acyl_CoA_acyltransferase"/>
</dbReference>
<dbReference type="InterPro" id="IPR000182">
    <property type="entry name" value="GNAT_dom"/>
</dbReference>
<name>A0A0W0S8K6_9GAMM</name>
<dbReference type="STRING" id="28084.Lche_1754"/>
<keyword evidence="2" id="KW-0808">Transferase</keyword>
<accession>A0A0W0S8K6</accession>
<dbReference type="PANTHER" id="PTHR43792">
    <property type="entry name" value="GNAT FAMILY, PUTATIVE (AFU_ORTHOLOGUE AFUA_3G00765)-RELATED-RELATED"/>
    <property type="match status" value="1"/>
</dbReference>
<dbReference type="Gene3D" id="3.40.630.30">
    <property type="match status" value="1"/>
</dbReference>
<dbReference type="InterPro" id="IPR051531">
    <property type="entry name" value="N-acetyltransferase"/>
</dbReference>
<evidence type="ECO:0000313" key="4">
    <source>
        <dbReference type="Proteomes" id="UP000054921"/>
    </source>
</evidence>
<dbReference type="AlphaFoldDB" id="A0A0W0S8K6"/>
<evidence type="ECO:0000313" key="5">
    <source>
        <dbReference type="Proteomes" id="UP000277577"/>
    </source>
</evidence>
<keyword evidence="5" id="KW-1185">Reference proteome</keyword>
<reference evidence="2 4" key="1">
    <citation type="submission" date="2015-11" db="EMBL/GenBank/DDBJ databases">
        <title>Genomic analysis of 38 Legionella species identifies large and diverse effector repertoires.</title>
        <authorList>
            <person name="Burstein D."/>
            <person name="Amaro F."/>
            <person name="Zusman T."/>
            <person name="Lifshitz Z."/>
            <person name="Cohen O."/>
            <person name="Gilbert J.A."/>
            <person name="Pupko T."/>
            <person name="Shuman H.A."/>
            <person name="Segal G."/>
        </authorList>
    </citation>
    <scope>NUCLEOTIDE SEQUENCE [LARGE SCALE GENOMIC DNA]</scope>
    <source>
        <strain evidence="2 4">ORW</strain>
    </source>
</reference>
<evidence type="ECO:0000313" key="2">
    <source>
        <dbReference type="EMBL" id="KTC79734.1"/>
    </source>
</evidence>
<sequence length="174" mass="20228">MTPFLTTTRLIICEPSLNDFDNLYRLQSNFQVMRFIGHGERDKNEVMVGLEKAIHHFQKHQFSLGSVYTKDSHEFIGRAGLIYFNYDDHQSEVEVAYALLPQYWGKGYATEITTSLIQFVFRKLNMQKLIAVVHPENASSQNVLIKCGMSYAGTINYWNKEIMKFEITNKFLTI</sequence>
<evidence type="ECO:0000259" key="1">
    <source>
        <dbReference type="PROSITE" id="PS51186"/>
    </source>
</evidence>
<dbReference type="GO" id="GO:0016747">
    <property type="term" value="F:acyltransferase activity, transferring groups other than amino-acyl groups"/>
    <property type="evidence" value="ECO:0007669"/>
    <property type="project" value="InterPro"/>
</dbReference>
<dbReference type="PANTHER" id="PTHR43792:SF1">
    <property type="entry name" value="N-ACETYLTRANSFERASE DOMAIN-CONTAINING PROTEIN"/>
    <property type="match status" value="1"/>
</dbReference>
<proteinExistence type="predicted"/>
<dbReference type="RefSeq" id="WP_035900444.1">
    <property type="nucleotide sequence ID" value="NZ_CAAAIT010000001.1"/>
</dbReference>
<gene>
    <name evidence="2" type="ORF">Lche_1754</name>
    <name evidence="3" type="ORF">NCTC11976_02434</name>
</gene>
<dbReference type="EMBL" id="LR134173">
    <property type="protein sequence ID" value="VEB37863.1"/>
    <property type="molecule type" value="Genomic_DNA"/>
</dbReference>
<dbReference type="Proteomes" id="UP000054921">
    <property type="component" value="Unassembled WGS sequence"/>
</dbReference>